<dbReference type="STRING" id="1197477.IA57_09155"/>
<dbReference type="GO" id="GO:0004077">
    <property type="term" value="F:biotin--[biotin carboxyl-carrier protein] ligase activity"/>
    <property type="evidence" value="ECO:0007669"/>
    <property type="project" value="InterPro"/>
</dbReference>
<reference evidence="3 4" key="1">
    <citation type="journal article" date="2014" name="Genome Announc.">
        <title>Draft Genome Sequence of the Algicidal Bacterium Mangrovimonas yunxiaonensis Strain LY01.</title>
        <authorList>
            <person name="Li Y."/>
            <person name="Zhu H."/>
            <person name="Li C."/>
            <person name="Zhang H."/>
            <person name="Chen Z."/>
            <person name="Zheng W."/>
            <person name="Xu H."/>
            <person name="Zheng T."/>
        </authorList>
    </citation>
    <scope>NUCLEOTIDE SEQUENCE [LARGE SCALE GENOMIC DNA]</scope>
    <source>
        <strain evidence="3 4">LY01</strain>
    </source>
</reference>
<dbReference type="AlphaFoldDB" id="A0A084TIU0"/>
<keyword evidence="4" id="KW-1185">Reference proteome</keyword>
<dbReference type="NCBIfam" id="TIGR00121">
    <property type="entry name" value="birA_ligase"/>
    <property type="match status" value="1"/>
</dbReference>
<dbReference type="GO" id="GO:0005737">
    <property type="term" value="C:cytoplasm"/>
    <property type="evidence" value="ECO:0007669"/>
    <property type="project" value="TreeGrafter"/>
</dbReference>
<proteinExistence type="predicted"/>
<gene>
    <name evidence="3" type="ORF">IA57_09155</name>
</gene>
<dbReference type="Gene3D" id="3.30.930.10">
    <property type="entry name" value="Bira Bifunctional Protein, Domain 2"/>
    <property type="match status" value="1"/>
</dbReference>
<organism evidence="3 4">
    <name type="scientific">Mangrovimonas yunxiaonensis</name>
    <dbReference type="NCBI Taxonomy" id="1197477"/>
    <lineage>
        <taxon>Bacteria</taxon>
        <taxon>Pseudomonadati</taxon>
        <taxon>Bacteroidota</taxon>
        <taxon>Flavobacteriia</taxon>
        <taxon>Flavobacteriales</taxon>
        <taxon>Flavobacteriaceae</taxon>
        <taxon>Mangrovimonas</taxon>
    </lineage>
</organism>
<dbReference type="CDD" id="cd16442">
    <property type="entry name" value="BPL"/>
    <property type="match status" value="1"/>
</dbReference>
<dbReference type="PANTHER" id="PTHR12835">
    <property type="entry name" value="BIOTIN PROTEIN LIGASE"/>
    <property type="match status" value="1"/>
</dbReference>
<evidence type="ECO:0000259" key="2">
    <source>
        <dbReference type="PROSITE" id="PS51733"/>
    </source>
</evidence>
<accession>A0A084TIU0</accession>
<dbReference type="Proteomes" id="UP000028521">
    <property type="component" value="Unassembled WGS sequence"/>
</dbReference>
<dbReference type="Pfam" id="PF03099">
    <property type="entry name" value="BPL_LplA_LipB"/>
    <property type="match status" value="1"/>
</dbReference>
<comment type="caution">
    <text evidence="3">The sequence shown here is derived from an EMBL/GenBank/DDBJ whole genome shotgun (WGS) entry which is preliminary data.</text>
</comment>
<sequence>MRIIKLDAIDSTNLYLRRLSLKERLVDYTVVVASSQEKGKGQMGANWVSEPHKNLMVSVFKGHLDLPANHAFYLSRAVALAVVATLNGLGVPNLSIKWPNDILSDNKKICGILIENVFKGHCVSSSIIGIGLNVNQENFDELPQASSLKCVTGRDFDLDEVLIALLGDLKAYLAVLASTNYQAELKTAYERLLFKRGEIAEFTTKTGAAFKGVIQAVSTSGKLQVLVAGNKVEEFDLKEITLAY</sequence>
<keyword evidence="1 3" id="KW-0436">Ligase</keyword>
<protein>
    <submittedName>
        <fullName evidence="3">Ligase</fullName>
    </submittedName>
</protein>
<evidence type="ECO:0000256" key="1">
    <source>
        <dbReference type="ARBA" id="ARBA00022598"/>
    </source>
</evidence>
<evidence type="ECO:0000313" key="3">
    <source>
        <dbReference type="EMBL" id="KFB00626.1"/>
    </source>
</evidence>
<name>A0A084TIU0_9FLAO</name>
<dbReference type="PROSITE" id="PS51733">
    <property type="entry name" value="BPL_LPL_CATALYTIC"/>
    <property type="match status" value="1"/>
</dbReference>
<dbReference type="SUPFAM" id="SSF55681">
    <property type="entry name" value="Class II aaRS and biotin synthetases"/>
    <property type="match status" value="1"/>
</dbReference>
<dbReference type="InterPro" id="IPR004143">
    <property type="entry name" value="BPL_LPL_catalytic"/>
</dbReference>
<dbReference type="InterPro" id="IPR045864">
    <property type="entry name" value="aa-tRNA-synth_II/BPL/LPL"/>
</dbReference>
<dbReference type="InterPro" id="IPR004408">
    <property type="entry name" value="Biotin_CoA_COase_ligase"/>
</dbReference>
<dbReference type="OrthoDB" id="9807064at2"/>
<evidence type="ECO:0000313" key="4">
    <source>
        <dbReference type="Proteomes" id="UP000028521"/>
    </source>
</evidence>
<dbReference type="EMBL" id="JPFK01000007">
    <property type="protein sequence ID" value="KFB00626.1"/>
    <property type="molecule type" value="Genomic_DNA"/>
</dbReference>
<dbReference type="eggNOG" id="COG0340">
    <property type="taxonomic scope" value="Bacteria"/>
</dbReference>
<dbReference type="PANTHER" id="PTHR12835:SF5">
    <property type="entry name" value="BIOTIN--PROTEIN LIGASE"/>
    <property type="match status" value="1"/>
</dbReference>
<reference evidence="4" key="2">
    <citation type="submission" date="2014-07" db="EMBL/GenBank/DDBJ databases">
        <title>Genome sequence of Mangrovimonas yunxiaonensis.</title>
        <authorList>
            <person name="Li Y."/>
            <person name="Zheng T."/>
        </authorList>
    </citation>
    <scope>NUCLEOTIDE SEQUENCE [LARGE SCALE GENOMIC DNA]</scope>
    <source>
        <strain evidence="4">LY01</strain>
    </source>
</reference>
<feature type="domain" description="BPL/LPL catalytic" evidence="2">
    <location>
        <begin position="1"/>
        <end position="177"/>
    </location>
</feature>